<dbReference type="SMART" id="SM00873">
    <property type="entry name" value="B3_4"/>
    <property type="match status" value="1"/>
</dbReference>
<dbReference type="SUPFAM" id="SSF56037">
    <property type="entry name" value="PheT/TilS domain"/>
    <property type="match status" value="1"/>
</dbReference>
<proteinExistence type="predicted"/>
<dbReference type="InterPro" id="IPR020825">
    <property type="entry name" value="Phe-tRNA_synthase-like_B3/B4"/>
</dbReference>
<feature type="domain" description="B3/B4 tRNA-binding" evidence="1">
    <location>
        <begin position="72"/>
        <end position="223"/>
    </location>
</feature>
<dbReference type="AlphaFoldDB" id="A0ABD4Z902"/>
<organism evidence="2 3">
    <name type="scientific">Ignisphaera cupida</name>
    <dbReference type="NCBI Taxonomy" id="3050454"/>
    <lineage>
        <taxon>Archaea</taxon>
        <taxon>Thermoproteota</taxon>
        <taxon>Thermoprotei</taxon>
        <taxon>Desulfurococcales</taxon>
        <taxon>Desulfurococcaceae</taxon>
        <taxon>Ignisphaera</taxon>
    </lineage>
</organism>
<dbReference type="Gene3D" id="3.50.40.10">
    <property type="entry name" value="Phenylalanyl-trna Synthetase, Chain B, domain 3"/>
    <property type="match status" value="1"/>
</dbReference>
<protein>
    <submittedName>
        <fullName evidence="2">Phenylalanine--tRNA ligase beta subunit-related protein</fullName>
    </submittedName>
</protein>
<evidence type="ECO:0000313" key="3">
    <source>
        <dbReference type="Proteomes" id="UP001529235"/>
    </source>
</evidence>
<dbReference type="Pfam" id="PF03483">
    <property type="entry name" value="B3_4"/>
    <property type="match status" value="1"/>
</dbReference>
<keyword evidence="2" id="KW-0436">Ligase</keyword>
<dbReference type="PANTHER" id="PTHR39209:SF2">
    <property type="entry name" value="CYTOPLASMIC PROTEIN"/>
    <property type="match status" value="1"/>
</dbReference>
<reference evidence="2 3" key="1">
    <citation type="submission" date="2023-05" db="EMBL/GenBank/DDBJ databases">
        <title>A new hyperthermophilic archaea 'Ignisphaera cupida' sp. nov. and description of the family 'Ignisphaeraceae' fam. nov.</title>
        <authorList>
            <person name="Podosokorskaya O.A."/>
            <person name="Elcheninov A.G."/>
            <person name="Klukina A."/>
            <person name="Merkel A.Y."/>
        </authorList>
    </citation>
    <scope>NUCLEOTIDE SEQUENCE [LARGE SCALE GENOMIC DNA]</scope>
    <source>
        <strain evidence="2 3">4213-co</strain>
    </source>
</reference>
<dbReference type="EMBL" id="JASNVW010000003">
    <property type="protein sequence ID" value="MDK6028765.1"/>
    <property type="molecule type" value="Genomic_DNA"/>
</dbReference>
<accession>A0ABD4Z902</accession>
<comment type="caution">
    <text evidence="2">The sequence shown here is derived from an EMBL/GenBank/DDBJ whole genome shotgun (WGS) entry which is preliminary data.</text>
</comment>
<dbReference type="InterPro" id="IPR005146">
    <property type="entry name" value="B3/B4_tRNA-bd"/>
</dbReference>
<dbReference type="Proteomes" id="UP001529235">
    <property type="component" value="Unassembled WGS sequence"/>
</dbReference>
<dbReference type="GO" id="GO:0016874">
    <property type="term" value="F:ligase activity"/>
    <property type="evidence" value="ECO:0007669"/>
    <property type="project" value="UniProtKB-KW"/>
</dbReference>
<dbReference type="RefSeq" id="WP_285273752.1">
    <property type="nucleotide sequence ID" value="NZ_JASNVW010000003.1"/>
</dbReference>
<evidence type="ECO:0000313" key="2">
    <source>
        <dbReference type="EMBL" id="MDK6028765.1"/>
    </source>
</evidence>
<keyword evidence="3" id="KW-1185">Reference proteome</keyword>
<name>A0ABD4Z902_9CREN</name>
<dbReference type="PANTHER" id="PTHR39209">
    <property type="match status" value="1"/>
</dbReference>
<sequence>MASNLCSELGRILHVDDDAKKLGIFVSYTISWLVEEKPFASYPFEDDVKNLLDYLKNRYTLDSLKNDAVVRAYRDFFWRIGIDPTKVRPASEALVRRGLRGSFPRISPVVDAGNIASAYTMVPIGMYDLAYASPPFRITISRGGEVFKPIGGGEERLGKGIPIFVDSKNLVMHIYPHRDSVETMIRNTTREVLIVGAGVPNVETNLVKKAVEIVAQLLEKIGWSWCRYIELK</sequence>
<evidence type="ECO:0000259" key="1">
    <source>
        <dbReference type="SMART" id="SM00873"/>
    </source>
</evidence>
<gene>
    <name evidence="2" type="ORF">QPL79_05260</name>
</gene>